<organism evidence="4 5">
    <name type="scientific">Ornithinibacillus halophilus</name>
    <dbReference type="NCBI Taxonomy" id="930117"/>
    <lineage>
        <taxon>Bacteria</taxon>
        <taxon>Bacillati</taxon>
        <taxon>Bacillota</taxon>
        <taxon>Bacilli</taxon>
        <taxon>Bacillales</taxon>
        <taxon>Bacillaceae</taxon>
        <taxon>Ornithinibacillus</taxon>
    </lineage>
</organism>
<evidence type="ECO:0000259" key="3">
    <source>
        <dbReference type="Pfam" id="PF00857"/>
    </source>
</evidence>
<dbReference type="Pfam" id="PF00857">
    <property type="entry name" value="Isochorismatase"/>
    <property type="match status" value="1"/>
</dbReference>
<evidence type="ECO:0000313" key="5">
    <source>
        <dbReference type="Proteomes" id="UP000183988"/>
    </source>
</evidence>
<dbReference type="Gene3D" id="3.40.50.850">
    <property type="entry name" value="Isochorismatase-like"/>
    <property type="match status" value="1"/>
</dbReference>
<dbReference type="GO" id="GO:0016787">
    <property type="term" value="F:hydrolase activity"/>
    <property type="evidence" value="ECO:0007669"/>
    <property type="project" value="UniProtKB-KW"/>
</dbReference>
<dbReference type="EMBL" id="FQVW01000012">
    <property type="protein sequence ID" value="SHG01153.1"/>
    <property type="molecule type" value="Genomic_DNA"/>
</dbReference>
<proteinExistence type="inferred from homology"/>
<reference evidence="4 5" key="1">
    <citation type="submission" date="2016-11" db="EMBL/GenBank/DDBJ databases">
        <authorList>
            <person name="Jaros S."/>
            <person name="Januszkiewicz K."/>
            <person name="Wedrychowicz H."/>
        </authorList>
    </citation>
    <scope>NUCLEOTIDE SEQUENCE [LARGE SCALE GENOMIC DNA]</scope>
    <source>
        <strain evidence="4 5">IBRC-M 10683</strain>
    </source>
</reference>
<evidence type="ECO:0000313" key="4">
    <source>
        <dbReference type="EMBL" id="SHG01153.1"/>
    </source>
</evidence>
<accession>A0A1M5GBN7</accession>
<dbReference type="InterPro" id="IPR050272">
    <property type="entry name" value="Isochorismatase-like_hydrls"/>
</dbReference>
<dbReference type="InterPro" id="IPR036380">
    <property type="entry name" value="Isochorismatase-like_sf"/>
</dbReference>
<dbReference type="PANTHER" id="PTHR43540">
    <property type="entry name" value="PEROXYUREIDOACRYLATE/UREIDOACRYLATE AMIDOHYDROLASE-RELATED"/>
    <property type="match status" value="1"/>
</dbReference>
<keyword evidence="2" id="KW-0378">Hydrolase</keyword>
<dbReference type="AlphaFoldDB" id="A0A1M5GBN7"/>
<comment type="similarity">
    <text evidence="1">Belongs to the isochorismatase family.</text>
</comment>
<protein>
    <submittedName>
        <fullName evidence="4">Nicotinamidase-related amidase</fullName>
    </submittedName>
</protein>
<sequence>MMKALLVIDVQNGIVNFGNFNEELNKIETIIKDFKKENLPVIFMKHFDQVEGSPLNKDSDGFNLHPSLEGYAEYVIEKETPSSFYKTELNSLLEKLNVDHLFIVGFNTEFCCMFTTIAAYDRGYRVTLIEDATGTVNNEDTYEMKGLDIRDFVGTVLHWSEVIEVLDFEEYIDEYQIEKG</sequence>
<name>A0A1M5GBN7_9BACI</name>
<dbReference type="InterPro" id="IPR000868">
    <property type="entry name" value="Isochorismatase-like_dom"/>
</dbReference>
<evidence type="ECO:0000256" key="2">
    <source>
        <dbReference type="ARBA" id="ARBA00022801"/>
    </source>
</evidence>
<feature type="domain" description="Isochorismatase-like" evidence="3">
    <location>
        <begin position="4"/>
        <end position="157"/>
    </location>
</feature>
<keyword evidence="5" id="KW-1185">Reference proteome</keyword>
<dbReference type="SUPFAM" id="SSF52499">
    <property type="entry name" value="Isochorismatase-like hydrolases"/>
    <property type="match status" value="1"/>
</dbReference>
<gene>
    <name evidence="4" type="ORF">SAMN05216225_101241</name>
</gene>
<dbReference type="PANTHER" id="PTHR43540:SF14">
    <property type="entry name" value="ISOCHORISMATASE"/>
    <property type="match status" value="1"/>
</dbReference>
<dbReference type="Proteomes" id="UP000183988">
    <property type="component" value="Unassembled WGS sequence"/>
</dbReference>
<dbReference type="STRING" id="930117.SAMN05216225_101241"/>
<evidence type="ECO:0000256" key="1">
    <source>
        <dbReference type="ARBA" id="ARBA00006336"/>
    </source>
</evidence>